<feature type="transmembrane region" description="Helical" evidence="4">
    <location>
        <begin position="331"/>
        <end position="352"/>
    </location>
</feature>
<evidence type="ECO:0000313" key="7">
    <source>
        <dbReference type="Proteomes" id="UP000027195"/>
    </source>
</evidence>
<evidence type="ECO:0000256" key="4">
    <source>
        <dbReference type="SAM" id="Phobius"/>
    </source>
</evidence>
<dbReference type="GO" id="GO:0005524">
    <property type="term" value="F:ATP binding"/>
    <property type="evidence" value="ECO:0007669"/>
    <property type="project" value="UniProtKB-UniRule"/>
</dbReference>
<dbReference type="InterPro" id="IPR001245">
    <property type="entry name" value="Ser-Thr/Tyr_kinase_cat_dom"/>
</dbReference>
<dbReference type="OrthoDB" id="2674421at2759"/>
<dbReference type="AlphaFoldDB" id="A0A067MME2"/>
<dbReference type="PROSITE" id="PS50011">
    <property type="entry name" value="PROTEIN_KINASE_DOM"/>
    <property type="match status" value="1"/>
</dbReference>
<keyword evidence="2 3" id="KW-0067">ATP-binding</keyword>
<dbReference type="SUPFAM" id="SSF56112">
    <property type="entry name" value="Protein kinase-like (PK-like)"/>
    <property type="match status" value="1"/>
</dbReference>
<gene>
    <name evidence="6" type="ORF">BOTBODRAFT_129246</name>
</gene>
<keyword evidence="7" id="KW-1185">Reference proteome</keyword>
<keyword evidence="4" id="KW-0812">Transmembrane</keyword>
<dbReference type="GO" id="GO:0004674">
    <property type="term" value="F:protein serine/threonine kinase activity"/>
    <property type="evidence" value="ECO:0007669"/>
    <property type="project" value="TreeGrafter"/>
</dbReference>
<dbReference type="Gene3D" id="1.10.510.10">
    <property type="entry name" value="Transferase(Phosphotransferase) domain 1"/>
    <property type="match status" value="1"/>
</dbReference>
<keyword evidence="4" id="KW-0472">Membrane</keyword>
<evidence type="ECO:0000256" key="1">
    <source>
        <dbReference type="ARBA" id="ARBA00022741"/>
    </source>
</evidence>
<dbReference type="PANTHER" id="PTHR44329:SF298">
    <property type="entry name" value="MIXED LINEAGE KINASE DOMAIN-LIKE PROTEIN"/>
    <property type="match status" value="1"/>
</dbReference>
<dbReference type="InterPro" id="IPR051681">
    <property type="entry name" value="Ser/Thr_Kinases-Pseudokinases"/>
</dbReference>
<evidence type="ECO:0000313" key="6">
    <source>
        <dbReference type="EMBL" id="KDQ16918.1"/>
    </source>
</evidence>
<accession>A0A067MME2</accession>
<dbReference type="InterPro" id="IPR000719">
    <property type="entry name" value="Prot_kinase_dom"/>
</dbReference>
<dbReference type="InParanoid" id="A0A067MME2"/>
<keyword evidence="1 3" id="KW-0547">Nucleotide-binding</keyword>
<evidence type="ECO:0000256" key="2">
    <source>
        <dbReference type="ARBA" id="ARBA00022840"/>
    </source>
</evidence>
<protein>
    <recommendedName>
        <fullName evidence="5">Protein kinase domain-containing protein</fullName>
    </recommendedName>
</protein>
<keyword evidence="4" id="KW-1133">Transmembrane helix</keyword>
<dbReference type="EMBL" id="KL198025">
    <property type="protein sequence ID" value="KDQ16918.1"/>
    <property type="molecule type" value="Genomic_DNA"/>
</dbReference>
<feature type="binding site" evidence="3">
    <location>
        <position position="461"/>
    </location>
    <ligand>
        <name>ATP</name>
        <dbReference type="ChEBI" id="CHEBI:30616"/>
    </ligand>
</feature>
<dbReference type="PROSITE" id="PS00107">
    <property type="entry name" value="PROTEIN_KINASE_ATP"/>
    <property type="match status" value="1"/>
</dbReference>
<sequence length="587" mass="67076">MMSFPGDLCPMVPAWSQRYNTNSQIKAPDALPFVFAHESITSLDGGLWTRFIHPEGNIYWYHTVWRILVNADLMQPDIKVEVENWCFQVGALIKDQGIKLPSSAEIVLEPDPASKTCNYYVASREERTVGWLTECSTDYLHLQVHSEAHLKSQLEYQFWKHVEDFPMHAPLPPRSAEELLSELAFSIAEDLTTPRGSTAFSTPAQNQTFYELLNSQPKDAPTRTWLVARIWLQIAHARPLNHYGEHHARLDRTSSLEGSASASPAWMSLISRTLLPAQSERYTQKIRDIWGASVVRNKAATAAARAAARRDIARRVAIQQLRMERAERHNLFAIFICLVMRISMIILCYLFSHWGALTNFSKSNVKAKKRPLPLRLLKNPIIRISNMIARMRKRMLDSEPLLRGHYMEELARVWEHTKIYPRNDILSSFEVSIDPDNNIGRGGYGMCIGGTFLGRFPVALKLLWDPKEIESDECSNGQRSGTPTVVDHGKRRLYREVEIWKDLNHTRILPFIGLYVEGDKTYMVSPYMQNGNAREYARKHPGMNCLRILLQVAEGLEYLHGLNAVHGDICASSRPVKSHFPKSRQMS</sequence>
<dbReference type="InterPro" id="IPR017441">
    <property type="entry name" value="Protein_kinase_ATP_BS"/>
</dbReference>
<dbReference type="Pfam" id="PF07714">
    <property type="entry name" value="PK_Tyr_Ser-Thr"/>
    <property type="match status" value="1"/>
</dbReference>
<dbReference type="InterPro" id="IPR011009">
    <property type="entry name" value="Kinase-like_dom_sf"/>
</dbReference>
<feature type="domain" description="Protein kinase" evidence="5">
    <location>
        <begin position="433"/>
        <end position="587"/>
    </location>
</feature>
<organism evidence="6 7">
    <name type="scientific">Botryobasidium botryosum (strain FD-172 SS1)</name>
    <dbReference type="NCBI Taxonomy" id="930990"/>
    <lineage>
        <taxon>Eukaryota</taxon>
        <taxon>Fungi</taxon>
        <taxon>Dikarya</taxon>
        <taxon>Basidiomycota</taxon>
        <taxon>Agaricomycotina</taxon>
        <taxon>Agaricomycetes</taxon>
        <taxon>Cantharellales</taxon>
        <taxon>Botryobasidiaceae</taxon>
        <taxon>Botryobasidium</taxon>
    </lineage>
</organism>
<dbReference type="Proteomes" id="UP000027195">
    <property type="component" value="Unassembled WGS sequence"/>
</dbReference>
<evidence type="ECO:0000259" key="5">
    <source>
        <dbReference type="PROSITE" id="PS50011"/>
    </source>
</evidence>
<dbReference type="HOGENOM" id="CLU_464582_0_0_1"/>
<proteinExistence type="predicted"/>
<dbReference type="PANTHER" id="PTHR44329">
    <property type="entry name" value="SERINE/THREONINE-PROTEIN KINASE TNNI3K-RELATED"/>
    <property type="match status" value="1"/>
</dbReference>
<evidence type="ECO:0000256" key="3">
    <source>
        <dbReference type="PROSITE-ProRule" id="PRU10141"/>
    </source>
</evidence>
<reference evidence="7" key="1">
    <citation type="journal article" date="2014" name="Proc. Natl. Acad. Sci. U.S.A.">
        <title>Extensive sampling of basidiomycete genomes demonstrates inadequacy of the white-rot/brown-rot paradigm for wood decay fungi.</title>
        <authorList>
            <person name="Riley R."/>
            <person name="Salamov A.A."/>
            <person name="Brown D.W."/>
            <person name="Nagy L.G."/>
            <person name="Floudas D."/>
            <person name="Held B.W."/>
            <person name="Levasseur A."/>
            <person name="Lombard V."/>
            <person name="Morin E."/>
            <person name="Otillar R."/>
            <person name="Lindquist E.A."/>
            <person name="Sun H."/>
            <person name="LaButti K.M."/>
            <person name="Schmutz J."/>
            <person name="Jabbour D."/>
            <person name="Luo H."/>
            <person name="Baker S.E."/>
            <person name="Pisabarro A.G."/>
            <person name="Walton J.D."/>
            <person name="Blanchette R.A."/>
            <person name="Henrissat B."/>
            <person name="Martin F."/>
            <person name="Cullen D."/>
            <person name="Hibbett D.S."/>
            <person name="Grigoriev I.V."/>
        </authorList>
    </citation>
    <scope>NUCLEOTIDE SEQUENCE [LARGE SCALE GENOMIC DNA]</scope>
    <source>
        <strain evidence="7">FD-172 SS1</strain>
    </source>
</reference>
<name>A0A067MME2_BOTB1</name>